<dbReference type="GO" id="GO:0005634">
    <property type="term" value="C:nucleus"/>
    <property type="evidence" value="ECO:0000255"/>
    <property type="project" value="FlyBase"/>
</dbReference>
<feature type="coiled-coil region" evidence="6">
    <location>
        <begin position="93"/>
        <end position="120"/>
    </location>
</feature>
<feature type="domain" description="C2H2-type" evidence="7">
    <location>
        <begin position="201"/>
        <end position="228"/>
    </location>
</feature>
<gene>
    <name evidence="9" type="primary">CkIIalpha-i1</name>
    <name evidence="8" type="synonym">CkII-alpha-i1</name>
    <name evidence="9" type="ORF">CG6215</name>
</gene>
<dbReference type="IntAct" id="Q24161">
    <property type="interactions" value="1"/>
</dbReference>
<dbReference type="PROSITE" id="PS00028">
    <property type="entry name" value="ZINC_FINGER_C2H2_1"/>
    <property type="match status" value="4"/>
</dbReference>
<keyword evidence="4" id="KW-0862">Zinc</keyword>
<evidence type="ECO:0000256" key="1">
    <source>
        <dbReference type="ARBA" id="ARBA00022723"/>
    </source>
</evidence>
<evidence type="ECO:0000256" key="2">
    <source>
        <dbReference type="ARBA" id="ARBA00022737"/>
    </source>
</evidence>
<evidence type="ECO:0000256" key="5">
    <source>
        <dbReference type="PROSITE-ProRule" id="PRU00042"/>
    </source>
</evidence>
<evidence type="ECO:0000313" key="8">
    <source>
        <dbReference type="EMBL" id="AAA85126.1"/>
    </source>
</evidence>
<dbReference type="HOGENOM" id="CLU_647720_0_0_1"/>
<dbReference type="ExpressionAtlas" id="Q24161">
    <property type="expression patterns" value="baseline and differential"/>
</dbReference>
<keyword evidence="3 5" id="KW-0863">Zinc-finger</keyword>
<dbReference type="VEuPathDB" id="VectorBase:FBgn0015025"/>
<keyword evidence="1" id="KW-0479">Metal-binding</keyword>
<dbReference type="InterPro" id="IPR013087">
    <property type="entry name" value="Znf_C2H2_type"/>
</dbReference>
<sequence>MTEAEICKLCKDNLAIEIDLEKPKFKSANKLLQRLFDWYKIDAAILGENYCICEPCFGETLRISESLEKWGTAQDEFHRRPIEIDDSTAFQIKLEVTSNKEEVETEKNDEENSFDQHIAEPVKEDPLEKNEHMEIVVEESLKTASVDFFSVGLSRDGLAVTKFFKDKTQATRMLCTCCGHVLEILTHIRMHSCKPRPNPVYYCRDCGSEFHKLHELHEHMKTMKHNKTMCGAKDLEFLCLRCNQIFPRYFDVIRHENSVHNVSDFICVECNMSFANQGSYRRHTRSHKVKFTQQRFYECPYKDCTSSYRVWARLMSHMSSHGLFSGFKSKVPSTQQERRLLEGKFMTLDPMKRVEPDRRKLPYRKKSFYAKADFPESPTKCTNGGEFISLPKKISLQKGKYINLSDNSRP</sequence>
<evidence type="ECO:0000256" key="4">
    <source>
        <dbReference type="ARBA" id="ARBA00022833"/>
    </source>
</evidence>
<organism evidence="8">
    <name type="scientific">Drosophila melanogaster</name>
    <name type="common">Fruit fly</name>
    <dbReference type="NCBI Taxonomy" id="7227"/>
    <lineage>
        <taxon>Eukaryota</taxon>
        <taxon>Metazoa</taxon>
        <taxon>Ecdysozoa</taxon>
        <taxon>Arthropoda</taxon>
        <taxon>Hexapoda</taxon>
        <taxon>Insecta</taxon>
        <taxon>Pterygota</taxon>
        <taxon>Neoptera</taxon>
        <taxon>Endopterygota</taxon>
        <taxon>Diptera</taxon>
        <taxon>Brachycera</taxon>
        <taxon>Muscomorpha</taxon>
        <taxon>Ephydroidea</taxon>
        <taxon>Drosophilidae</taxon>
        <taxon>Drosophila</taxon>
        <taxon>Sophophora</taxon>
    </lineage>
</organism>
<dbReference type="Gene3D" id="3.30.160.60">
    <property type="entry name" value="Classic Zinc Finger"/>
    <property type="match status" value="2"/>
</dbReference>
<dbReference type="GO" id="GO:0008270">
    <property type="term" value="F:zinc ion binding"/>
    <property type="evidence" value="ECO:0007669"/>
    <property type="project" value="UniProtKB-KW"/>
</dbReference>
<dbReference type="SUPFAM" id="SSF57667">
    <property type="entry name" value="beta-beta-alpha zinc fingers"/>
    <property type="match status" value="1"/>
</dbReference>
<dbReference type="PROSITE" id="PS50157">
    <property type="entry name" value="ZINC_FINGER_C2H2_2"/>
    <property type="match status" value="2"/>
</dbReference>
<dbReference type="OrthoDB" id="8117402at2759"/>
<protein>
    <submittedName>
        <fullName evidence="8">CKII alpha subunit interactor 1</fullName>
    </submittedName>
</protein>
<feature type="domain" description="C2H2-type" evidence="7">
    <location>
        <begin position="265"/>
        <end position="287"/>
    </location>
</feature>
<dbReference type="GO" id="GO:0019901">
    <property type="term" value="F:protein kinase binding"/>
    <property type="evidence" value="ECO:0000353"/>
    <property type="project" value="FlyBase"/>
</dbReference>
<reference evidence="8" key="1">
    <citation type="submission" date="1995-12" db="EMBL/GenBank/DDBJ databases">
        <authorList>
            <person name="Bidwai A.P."/>
            <person name="Zhao W.F."/>
            <person name="Glover C.V.C."/>
        </authorList>
    </citation>
    <scope>NUCLEOTIDE SEQUENCE</scope>
</reference>
<evidence type="ECO:0000256" key="3">
    <source>
        <dbReference type="ARBA" id="ARBA00022771"/>
    </source>
</evidence>
<accession>Q24161</accession>
<proteinExistence type="evidence at transcript level"/>
<dbReference type="AGR" id="FB:FBgn0015025"/>
<dbReference type="Pfam" id="PF00096">
    <property type="entry name" value="zf-C2H2"/>
    <property type="match status" value="1"/>
</dbReference>
<dbReference type="InterPro" id="IPR036236">
    <property type="entry name" value="Znf_C2H2_sf"/>
</dbReference>
<evidence type="ECO:0000313" key="9">
    <source>
        <dbReference type="FlyBase" id="FBgn0015025"/>
    </source>
</evidence>
<evidence type="ECO:0000259" key="7">
    <source>
        <dbReference type="PROSITE" id="PS50157"/>
    </source>
</evidence>
<dbReference type="AlphaFoldDB" id="Q24161"/>
<name>Q24161_DROME</name>
<dbReference type="SMART" id="SM00355">
    <property type="entry name" value="ZnF_C2H2"/>
    <property type="match status" value="4"/>
</dbReference>
<evidence type="ECO:0000256" key="6">
    <source>
        <dbReference type="SAM" id="Coils"/>
    </source>
</evidence>
<keyword evidence="2" id="KW-0677">Repeat</keyword>
<dbReference type="EMBL" id="U42206">
    <property type="protein sequence ID" value="AAA85126.1"/>
    <property type="molecule type" value="mRNA"/>
</dbReference>
<dbReference type="PANTHER" id="PTHR24409">
    <property type="entry name" value="ZINC FINGER PROTEIN 142"/>
    <property type="match status" value="1"/>
</dbReference>
<keyword evidence="6" id="KW-0175">Coiled coil</keyword>
<dbReference type="PANTHER" id="PTHR24409:SF295">
    <property type="entry name" value="AZ2-RELATED"/>
    <property type="match status" value="1"/>
</dbReference>
<dbReference type="FlyBase" id="FBgn0015025">
    <property type="gene designation" value="CkIIalpha-i1"/>
</dbReference>